<proteinExistence type="predicted"/>
<dbReference type="InterPro" id="IPR004888">
    <property type="entry name" value="Glycoside_hydrolase_63"/>
</dbReference>
<evidence type="ECO:0000256" key="1">
    <source>
        <dbReference type="SAM" id="MobiDB-lite"/>
    </source>
</evidence>
<dbReference type="InterPro" id="IPR031335">
    <property type="entry name" value="Glyco_hydro_63_C"/>
</dbReference>
<keyword evidence="2" id="KW-1133">Transmembrane helix</keyword>
<dbReference type="Proteomes" id="UP000887575">
    <property type="component" value="Unassembled WGS sequence"/>
</dbReference>
<feature type="region of interest" description="Disordered" evidence="1">
    <location>
        <begin position="1"/>
        <end position="48"/>
    </location>
</feature>
<dbReference type="AlphaFoldDB" id="A0AAF3J4I3"/>
<reference evidence="5" key="1">
    <citation type="submission" date="2024-02" db="UniProtKB">
        <authorList>
            <consortium name="WormBaseParasite"/>
        </authorList>
    </citation>
    <scope>IDENTIFICATION</scope>
</reference>
<evidence type="ECO:0000259" key="3">
    <source>
        <dbReference type="Pfam" id="PF03200"/>
    </source>
</evidence>
<evidence type="ECO:0000313" key="4">
    <source>
        <dbReference type="Proteomes" id="UP000887575"/>
    </source>
</evidence>
<dbReference type="GO" id="GO:0005789">
    <property type="term" value="C:endoplasmic reticulum membrane"/>
    <property type="evidence" value="ECO:0007669"/>
    <property type="project" value="TreeGrafter"/>
</dbReference>
<dbReference type="GO" id="GO:0006487">
    <property type="term" value="P:protein N-linked glycosylation"/>
    <property type="evidence" value="ECO:0007669"/>
    <property type="project" value="TreeGrafter"/>
</dbReference>
<dbReference type="Pfam" id="PF03200">
    <property type="entry name" value="Glyco_hydro_63"/>
    <property type="match status" value="1"/>
</dbReference>
<dbReference type="GO" id="GO:0004573">
    <property type="term" value="F:Glc3Man9GlcNAc2 oligosaccharide glucosidase activity"/>
    <property type="evidence" value="ECO:0007669"/>
    <property type="project" value="InterPro"/>
</dbReference>
<accession>A0AAF3J4I3</accession>
<dbReference type="PANTHER" id="PTHR10412:SF16">
    <property type="entry name" value="GLYCOSYL HYDROLASE FAMILY 63 C-TERMINAL DOMAIN-CONTAINING PROTEIN"/>
    <property type="match status" value="1"/>
</dbReference>
<dbReference type="InterPro" id="IPR038518">
    <property type="entry name" value="Glyco_hydro_63N_sf"/>
</dbReference>
<dbReference type="Gene3D" id="2.70.98.110">
    <property type="entry name" value="Glycosyl hydrolase family 63, N-terminal domain"/>
    <property type="match status" value="1"/>
</dbReference>
<keyword evidence="2" id="KW-0812">Transmembrane</keyword>
<feature type="compositionally biased region" description="Polar residues" evidence="1">
    <location>
        <begin position="35"/>
        <end position="46"/>
    </location>
</feature>
<dbReference type="SUPFAM" id="SSF48208">
    <property type="entry name" value="Six-hairpin glycosidases"/>
    <property type="match status" value="1"/>
</dbReference>
<feature type="transmembrane region" description="Helical" evidence="2">
    <location>
        <begin position="78"/>
        <end position="97"/>
    </location>
</feature>
<dbReference type="PANTHER" id="PTHR10412">
    <property type="entry name" value="MANNOSYL-OLIGOSACCHARIDE GLUCOSIDASE"/>
    <property type="match status" value="1"/>
</dbReference>
<dbReference type="Gene3D" id="1.50.10.10">
    <property type="match status" value="1"/>
</dbReference>
<evidence type="ECO:0000313" key="5">
    <source>
        <dbReference type="WBParaSite" id="MBELARI_LOCUS15690"/>
    </source>
</evidence>
<keyword evidence="2" id="KW-0472">Membrane</keyword>
<evidence type="ECO:0000256" key="2">
    <source>
        <dbReference type="SAM" id="Phobius"/>
    </source>
</evidence>
<feature type="domain" description="Glycosyl hydrolase family 63 C-terminal" evidence="3">
    <location>
        <begin position="324"/>
        <end position="726"/>
    </location>
</feature>
<dbReference type="GO" id="GO:0009311">
    <property type="term" value="P:oligosaccharide metabolic process"/>
    <property type="evidence" value="ECO:0007669"/>
    <property type="project" value="InterPro"/>
</dbReference>
<protein>
    <recommendedName>
        <fullName evidence="3">Glycosyl hydrolase family 63 C-terminal domain-containing protein</fullName>
    </recommendedName>
</protein>
<sequence length="730" mass="84341">MDDQEDLEGKLLDEPSTSSELSDTEDPLMKDEGMQTKTPSRPSTPIDQIRGIPRIKPIHNQIPLPISMQETSKVDKRFYLLSIPITLFFAISFQYGYTNYYLMPKMERTLIQQTNTIDLQKALWRPLSKSDLFSLQKPQPNSPKFGFGWVEKSTKTIFSNVEDIESFSWEISDGLTFGNQNFRNGTATGSFRWLNSKNTWTTRFALKTDEYEEKKQFGVFFYFQGNGDEKIVSINKTLLKGNSQQMGNFSLSLDLWGDEINFSTFHLNELNLTTIKNVLLENSTIETSKNSKITVFYTDIPAQIDWEFSFQTEKEKPYIGEQFFLEMNTRISEFNKKFEERFALKEKNLPEFYAKLGVSSLSNLLMGRIYLEDSPIIHGKYNKEFTYGTLNTILPWASKDLKETTLEDLIPTILVLKHFDSSLALKYLESWLNIANEHLQILPKITDKPIELNDNIYPQIFFALDQLFDSQFLEKYSDQLLNLYPRLEKYANTIHEEMKTDQNGLFSWPQNVNFSIFGAHARKEGAHIDAQVWLYYTGKTMQKLSTLFGSNQEKYHWKSMLDEVSKQWHRFKHGGRFCDVEFVKPNTDLKTASTEKFYNCKTGKAVLPILLGLNETSHEEFDKILLELLDAKWLTSVGIREKESIGQVNILFNYWVLQSAFNHIHESGPHQSDAHQLYGNLRSTIISALANLFTSNGLLFDSFDPLTSMGVPPRNPTSTSILLLILAEKY</sequence>
<organism evidence="4 5">
    <name type="scientific">Mesorhabditis belari</name>
    <dbReference type="NCBI Taxonomy" id="2138241"/>
    <lineage>
        <taxon>Eukaryota</taxon>
        <taxon>Metazoa</taxon>
        <taxon>Ecdysozoa</taxon>
        <taxon>Nematoda</taxon>
        <taxon>Chromadorea</taxon>
        <taxon>Rhabditida</taxon>
        <taxon>Rhabditina</taxon>
        <taxon>Rhabditomorpha</taxon>
        <taxon>Rhabditoidea</taxon>
        <taxon>Rhabditidae</taxon>
        <taxon>Mesorhabditinae</taxon>
        <taxon>Mesorhabditis</taxon>
    </lineage>
</organism>
<keyword evidence="4" id="KW-1185">Reference proteome</keyword>
<name>A0AAF3J4I3_9BILA</name>
<dbReference type="InterPro" id="IPR012341">
    <property type="entry name" value="6hp_glycosidase-like_sf"/>
</dbReference>
<dbReference type="WBParaSite" id="MBELARI_LOCUS15690">
    <property type="protein sequence ID" value="MBELARI_LOCUS15690"/>
    <property type="gene ID" value="MBELARI_LOCUS15690"/>
</dbReference>
<dbReference type="InterPro" id="IPR008928">
    <property type="entry name" value="6-hairpin_glycosidase_sf"/>
</dbReference>